<dbReference type="AlphaFoldDB" id="A0A3T1D8R0"/>
<dbReference type="Pfam" id="PF13781">
    <property type="entry name" value="DoxX_3"/>
    <property type="match status" value="1"/>
</dbReference>
<protein>
    <submittedName>
        <fullName evidence="2">Membrane protein</fullName>
    </submittedName>
</protein>
<dbReference type="Proteomes" id="UP000289856">
    <property type="component" value="Chromosome"/>
</dbReference>
<feature type="transmembrane region" description="Helical" evidence="1">
    <location>
        <begin position="210"/>
        <end position="234"/>
    </location>
</feature>
<evidence type="ECO:0000256" key="1">
    <source>
        <dbReference type="SAM" id="Phobius"/>
    </source>
</evidence>
<evidence type="ECO:0000313" key="2">
    <source>
        <dbReference type="EMBL" id="BBI34463.1"/>
    </source>
</evidence>
<organism evidence="2 3">
    <name type="scientific">Cohnella abietis</name>
    <dbReference type="NCBI Taxonomy" id="2507935"/>
    <lineage>
        <taxon>Bacteria</taxon>
        <taxon>Bacillati</taxon>
        <taxon>Bacillota</taxon>
        <taxon>Bacilli</taxon>
        <taxon>Bacillales</taxon>
        <taxon>Paenibacillaceae</taxon>
        <taxon>Cohnella</taxon>
    </lineage>
</organism>
<accession>A0A3T1D8R0</accession>
<feature type="transmembrane region" description="Helical" evidence="1">
    <location>
        <begin position="172"/>
        <end position="190"/>
    </location>
</feature>
<reference evidence="2 3" key="1">
    <citation type="submission" date="2019-01" db="EMBL/GenBank/DDBJ databases">
        <title>Complete genome sequence of Cohnella hallensis HS21 isolated from Korean fir (Abies koreana) rhizospheric soil.</title>
        <authorList>
            <person name="Jiang L."/>
            <person name="Kang S.W."/>
            <person name="Kim S."/>
            <person name="Jung J."/>
            <person name="Kim C.Y."/>
            <person name="Kim D.H."/>
            <person name="Kim S.W."/>
            <person name="Lee J."/>
        </authorList>
    </citation>
    <scope>NUCLEOTIDE SEQUENCE [LARGE SCALE GENOMIC DNA]</scope>
    <source>
        <strain evidence="2 3">HS21</strain>
    </source>
</reference>
<proteinExistence type="predicted"/>
<dbReference type="EMBL" id="AP019400">
    <property type="protein sequence ID" value="BBI34463.1"/>
    <property type="molecule type" value="Genomic_DNA"/>
</dbReference>
<dbReference type="KEGG" id="cohn:KCTCHS21_38620"/>
<sequence length="305" mass="35069">MNSKPIYVEIKMMTNMDELWKHTQSPDLHQQWDLRFSEITYLPRDDGDNRQTFLYRTRIGFGLNIAGTGITKAMREERTGERVSALAFGSDQAVSLIRKGGGYWKYKPTDVGDGVTFITQYDYRTRFGAFGEWVDRIAFRPLFGYATAWSFDMLRIWLEKQVSPAVSLQRAFMHYLSVIVLALTWLYQGIVPKLLYPESGEIELLRQTGWFPGLETMVLPCVGVAEVAFALLLCLQHRRKWVYQVQAWSLILLGIAAVWGTPELLQSPFNPLTFNLSLFVLSFFASRTIEDLPDASRCKRKPDPK</sequence>
<evidence type="ECO:0000313" key="3">
    <source>
        <dbReference type="Proteomes" id="UP000289856"/>
    </source>
</evidence>
<dbReference type="RefSeq" id="WP_130611829.1">
    <property type="nucleotide sequence ID" value="NZ_AP019400.1"/>
</dbReference>
<keyword evidence="1" id="KW-0472">Membrane</keyword>
<keyword evidence="1" id="KW-0812">Transmembrane</keyword>
<feature type="transmembrane region" description="Helical" evidence="1">
    <location>
        <begin position="241"/>
        <end position="260"/>
    </location>
</feature>
<keyword evidence="1" id="KW-1133">Transmembrane helix</keyword>
<dbReference type="InterPro" id="IPR025695">
    <property type="entry name" value="DoxX-like"/>
</dbReference>
<dbReference type="OrthoDB" id="6199084at2"/>
<gene>
    <name evidence="2" type="primary">yndG</name>
    <name evidence="2" type="ORF">KCTCHS21_38620</name>
</gene>
<name>A0A3T1D8R0_9BACL</name>
<keyword evidence="3" id="KW-1185">Reference proteome</keyword>